<gene>
    <name evidence="1" type="ORF">PITG_05724</name>
</gene>
<dbReference type="InParanoid" id="D0N5J0"/>
<dbReference type="HOGENOM" id="CLU_1869164_0_0_1"/>
<organism evidence="1 2">
    <name type="scientific">Phytophthora infestans (strain T30-4)</name>
    <name type="common">Potato late blight agent</name>
    <dbReference type="NCBI Taxonomy" id="403677"/>
    <lineage>
        <taxon>Eukaryota</taxon>
        <taxon>Sar</taxon>
        <taxon>Stramenopiles</taxon>
        <taxon>Oomycota</taxon>
        <taxon>Peronosporomycetes</taxon>
        <taxon>Peronosporales</taxon>
        <taxon>Peronosporaceae</taxon>
        <taxon>Phytophthora</taxon>
    </lineage>
</organism>
<dbReference type="OrthoDB" id="124021at2759"/>
<dbReference type="KEGG" id="pif:PITG_05724"/>
<accession>D0N5J0</accession>
<evidence type="ECO:0000313" key="1">
    <source>
        <dbReference type="EMBL" id="EEY70331.1"/>
    </source>
</evidence>
<dbReference type="EMBL" id="DS028126">
    <property type="protein sequence ID" value="EEY70331.1"/>
    <property type="molecule type" value="Genomic_DNA"/>
</dbReference>
<dbReference type="AlphaFoldDB" id="D0N5J0"/>
<dbReference type="GeneID" id="9471771"/>
<sequence length="137" mass="15786">MLDNPFSASCDDEGIGRHTEIMLGKGMPLFKLSDNKHDFDKWNSEVTLRFPTYKLSAITYGAERYNSVAGLNRQKYHDTHRSMAFTTTALSVDMHLREMFMVDNCRDQMEGPSLLWDCIPAPFTKGDRVNPDYILRE</sequence>
<protein>
    <submittedName>
        <fullName evidence="1">Uncharacterized protein</fullName>
    </submittedName>
</protein>
<evidence type="ECO:0000313" key="2">
    <source>
        <dbReference type="Proteomes" id="UP000006643"/>
    </source>
</evidence>
<keyword evidence="2" id="KW-1185">Reference proteome</keyword>
<name>D0N5J0_PHYIT</name>
<dbReference type="Proteomes" id="UP000006643">
    <property type="component" value="Unassembled WGS sequence"/>
</dbReference>
<proteinExistence type="predicted"/>
<reference evidence="2" key="1">
    <citation type="journal article" date="2009" name="Nature">
        <title>Genome sequence and analysis of the Irish potato famine pathogen Phytophthora infestans.</title>
        <authorList>
            <consortium name="The Broad Institute Genome Sequencing Platform"/>
            <person name="Haas B.J."/>
            <person name="Kamoun S."/>
            <person name="Zody M.C."/>
            <person name="Jiang R.H."/>
            <person name="Handsaker R.E."/>
            <person name="Cano L.M."/>
            <person name="Grabherr M."/>
            <person name="Kodira C.D."/>
            <person name="Raffaele S."/>
            <person name="Torto-Alalibo T."/>
            <person name="Bozkurt T.O."/>
            <person name="Ah-Fong A.M."/>
            <person name="Alvarado L."/>
            <person name="Anderson V.L."/>
            <person name="Armstrong M.R."/>
            <person name="Avrova A."/>
            <person name="Baxter L."/>
            <person name="Beynon J."/>
            <person name="Boevink P.C."/>
            <person name="Bollmann S.R."/>
            <person name="Bos J.I."/>
            <person name="Bulone V."/>
            <person name="Cai G."/>
            <person name="Cakir C."/>
            <person name="Carrington J.C."/>
            <person name="Chawner M."/>
            <person name="Conti L."/>
            <person name="Costanzo S."/>
            <person name="Ewan R."/>
            <person name="Fahlgren N."/>
            <person name="Fischbach M.A."/>
            <person name="Fugelstad J."/>
            <person name="Gilroy E.M."/>
            <person name="Gnerre S."/>
            <person name="Green P.J."/>
            <person name="Grenville-Briggs L.J."/>
            <person name="Griffith J."/>
            <person name="Grunwald N.J."/>
            <person name="Horn K."/>
            <person name="Horner N.R."/>
            <person name="Hu C.H."/>
            <person name="Huitema E."/>
            <person name="Jeong D.H."/>
            <person name="Jones A.M."/>
            <person name="Jones J.D."/>
            <person name="Jones R.W."/>
            <person name="Karlsson E.K."/>
            <person name="Kunjeti S.G."/>
            <person name="Lamour K."/>
            <person name="Liu Z."/>
            <person name="Ma L."/>
            <person name="Maclean D."/>
            <person name="Chibucos M.C."/>
            <person name="McDonald H."/>
            <person name="McWalters J."/>
            <person name="Meijer H.J."/>
            <person name="Morgan W."/>
            <person name="Morris P.F."/>
            <person name="Munro C.A."/>
            <person name="O'Neill K."/>
            <person name="Ospina-Giraldo M."/>
            <person name="Pinzon A."/>
            <person name="Pritchard L."/>
            <person name="Ramsahoye B."/>
            <person name="Ren Q."/>
            <person name="Restrepo S."/>
            <person name="Roy S."/>
            <person name="Sadanandom A."/>
            <person name="Savidor A."/>
            <person name="Schornack S."/>
            <person name="Schwartz D.C."/>
            <person name="Schumann U.D."/>
            <person name="Schwessinger B."/>
            <person name="Seyer L."/>
            <person name="Sharpe T."/>
            <person name="Silvar C."/>
            <person name="Song J."/>
            <person name="Studholme D.J."/>
            <person name="Sykes S."/>
            <person name="Thines M."/>
            <person name="van de Vondervoort P.J."/>
            <person name="Phuntumart V."/>
            <person name="Wawra S."/>
            <person name="Weide R."/>
            <person name="Win J."/>
            <person name="Young C."/>
            <person name="Zhou S."/>
            <person name="Fry W."/>
            <person name="Meyers B.C."/>
            <person name="van West P."/>
            <person name="Ristaino J."/>
            <person name="Govers F."/>
            <person name="Birch P.R."/>
            <person name="Whisson S.C."/>
            <person name="Judelson H.S."/>
            <person name="Nusbaum C."/>
        </authorList>
    </citation>
    <scope>NUCLEOTIDE SEQUENCE [LARGE SCALE GENOMIC DNA]</scope>
    <source>
        <strain evidence="2">T30-4</strain>
    </source>
</reference>
<dbReference type="VEuPathDB" id="FungiDB:PITG_05724"/>
<dbReference type="RefSeq" id="XP_002997985.1">
    <property type="nucleotide sequence ID" value="XM_002997939.1"/>
</dbReference>